<evidence type="ECO:0000313" key="19">
    <source>
        <dbReference type="EMBL" id="THU97247.1"/>
    </source>
</evidence>
<feature type="active site" description="Nucleophile" evidence="16">
    <location>
        <position position="76"/>
    </location>
</feature>
<dbReference type="InterPro" id="IPR033379">
    <property type="entry name" value="Acid_Pase_AS"/>
</dbReference>
<dbReference type="InterPro" id="IPR016274">
    <property type="entry name" value="Histidine_acid_Pase_euk"/>
</dbReference>
<keyword evidence="5 17" id="KW-1015">Disulfide bond</keyword>
<evidence type="ECO:0000313" key="20">
    <source>
        <dbReference type="Proteomes" id="UP000297245"/>
    </source>
</evidence>
<dbReference type="GO" id="GO:0003993">
    <property type="term" value="F:acid phosphatase activity"/>
    <property type="evidence" value="ECO:0007669"/>
    <property type="project" value="TreeGrafter"/>
</dbReference>
<evidence type="ECO:0000256" key="1">
    <source>
        <dbReference type="ARBA" id="ARBA00004613"/>
    </source>
</evidence>
<evidence type="ECO:0000256" key="13">
    <source>
        <dbReference type="ARBA" id="ARBA00043788"/>
    </source>
</evidence>
<evidence type="ECO:0000256" key="10">
    <source>
        <dbReference type="ARBA" id="ARBA00043675"/>
    </source>
</evidence>
<dbReference type="PROSITE" id="PS00778">
    <property type="entry name" value="HIS_ACID_PHOSPHAT_2"/>
    <property type="match status" value="1"/>
</dbReference>
<evidence type="ECO:0000256" key="9">
    <source>
        <dbReference type="ARBA" id="ARBA00043670"/>
    </source>
</evidence>
<dbReference type="PIRSF" id="PIRSF000894">
    <property type="entry name" value="Acid_phosphatase"/>
    <property type="match status" value="1"/>
</dbReference>
<proteinExistence type="predicted"/>
<keyword evidence="20" id="KW-1185">Reference proteome</keyword>
<accession>A0A4S8M4W5</accession>
<evidence type="ECO:0000256" key="5">
    <source>
        <dbReference type="ARBA" id="ARBA00023157"/>
    </source>
</evidence>
<comment type="subunit">
    <text evidence="2">Monomer.</text>
</comment>
<gene>
    <name evidence="19" type="ORF">K435DRAFT_663045</name>
</gene>
<dbReference type="Pfam" id="PF00328">
    <property type="entry name" value="His_Phos_2"/>
    <property type="match status" value="1"/>
</dbReference>
<dbReference type="Gene3D" id="3.40.50.1240">
    <property type="entry name" value="Phosphoglycerate mutase-like"/>
    <property type="match status" value="1"/>
</dbReference>
<comment type="catalytic activity">
    <reaction evidence="10">
        <text>1D-myo-inositol 1,2-bisphosphate + H2O = 1D-myo-inositol 2-phosphate + phosphate</text>
        <dbReference type="Rhea" id="RHEA:77135"/>
        <dbReference type="ChEBI" id="CHEBI:15377"/>
        <dbReference type="ChEBI" id="CHEBI:43474"/>
        <dbReference type="ChEBI" id="CHEBI:84142"/>
        <dbReference type="ChEBI" id="CHEBI:195539"/>
    </reaction>
    <physiologicalReaction direction="left-to-right" evidence="10">
        <dbReference type="Rhea" id="RHEA:77136"/>
    </physiologicalReaction>
</comment>
<comment type="catalytic activity">
    <reaction evidence="13">
        <text>1D-myo-inositol hexakisphosphate + H2O = 1D-myo-inositol 1,2,4,5,6-pentakisphosphate + phosphate</text>
        <dbReference type="Rhea" id="RHEA:16989"/>
        <dbReference type="ChEBI" id="CHEBI:15377"/>
        <dbReference type="ChEBI" id="CHEBI:43474"/>
        <dbReference type="ChEBI" id="CHEBI:57798"/>
        <dbReference type="ChEBI" id="CHEBI:58130"/>
        <dbReference type="EC" id="3.1.3.8"/>
    </reaction>
    <physiologicalReaction direction="left-to-right" evidence="13">
        <dbReference type="Rhea" id="RHEA:16990"/>
    </physiologicalReaction>
</comment>
<organism evidence="19 20">
    <name type="scientific">Dendrothele bispora (strain CBS 962.96)</name>
    <dbReference type="NCBI Taxonomy" id="1314807"/>
    <lineage>
        <taxon>Eukaryota</taxon>
        <taxon>Fungi</taxon>
        <taxon>Dikarya</taxon>
        <taxon>Basidiomycota</taxon>
        <taxon>Agaricomycotina</taxon>
        <taxon>Agaricomycetes</taxon>
        <taxon>Agaricomycetidae</taxon>
        <taxon>Agaricales</taxon>
        <taxon>Agaricales incertae sedis</taxon>
        <taxon>Dendrothele</taxon>
    </lineage>
</organism>
<evidence type="ECO:0000256" key="16">
    <source>
        <dbReference type="PIRSR" id="PIRSR000894-1"/>
    </source>
</evidence>
<evidence type="ECO:0000256" key="8">
    <source>
        <dbReference type="ARBA" id="ARBA00042300"/>
    </source>
</evidence>
<feature type="disulfide bond" evidence="17">
    <location>
        <begin position="424"/>
        <end position="432"/>
    </location>
</feature>
<comment type="catalytic activity">
    <reaction evidence="11">
        <text>1D-myo-inositol 1,2,6-trisphosphate + H2O = 1D-myo-inositol 1,2-bisphosphate + phosphate</text>
        <dbReference type="Rhea" id="RHEA:77131"/>
        <dbReference type="ChEBI" id="CHEBI:15377"/>
        <dbReference type="ChEBI" id="CHEBI:43474"/>
        <dbReference type="ChEBI" id="CHEBI:195537"/>
        <dbReference type="ChEBI" id="CHEBI:195539"/>
    </reaction>
    <physiologicalReaction direction="left-to-right" evidence="11">
        <dbReference type="Rhea" id="RHEA:77132"/>
    </physiologicalReaction>
</comment>
<feature type="active site" description="Proton donor" evidence="16">
    <location>
        <position position="347"/>
    </location>
</feature>
<evidence type="ECO:0000256" key="14">
    <source>
        <dbReference type="ARBA" id="ARBA00044106"/>
    </source>
</evidence>
<dbReference type="GO" id="GO:0005576">
    <property type="term" value="C:extracellular region"/>
    <property type="evidence" value="ECO:0007669"/>
    <property type="project" value="UniProtKB-SubCell"/>
</dbReference>
<evidence type="ECO:0000256" key="11">
    <source>
        <dbReference type="ARBA" id="ARBA00043721"/>
    </source>
</evidence>
<dbReference type="OrthoDB" id="6509975at2759"/>
<protein>
    <recommendedName>
        <fullName evidence="14">Phytase A</fullName>
    </recommendedName>
    <alternativeName>
        <fullName evidence="15">Histidine acid phosphatase phyA</fullName>
    </alternativeName>
    <alternativeName>
        <fullName evidence="8">Myo-inositol hexakisphosphate phosphohydrolase A</fullName>
    </alternativeName>
    <alternativeName>
        <fullName evidence="7">Myo-inositol-hexaphosphate 3-phosphohydrolase A</fullName>
    </alternativeName>
</protein>
<feature type="disulfide bond" evidence="17">
    <location>
        <begin position="202"/>
        <end position="455"/>
    </location>
</feature>
<feature type="signal peptide" evidence="18">
    <location>
        <begin position="1"/>
        <end position="18"/>
    </location>
</feature>
<dbReference type="InterPro" id="IPR029033">
    <property type="entry name" value="His_PPase_superfam"/>
</dbReference>
<dbReference type="Proteomes" id="UP000297245">
    <property type="component" value="Unassembled WGS sequence"/>
</dbReference>
<dbReference type="PROSITE" id="PS00616">
    <property type="entry name" value="HIS_ACID_PHOSPHAT_1"/>
    <property type="match status" value="1"/>
</dbReference>
<dbReference type="SUPFAM" id="SSF53254">
    <property type="entry name" value="Phosphoglycerate mutase-like"/>
    <property type="match status" value="1"/>
</dbReference>
<dbReference type="EMBL" id="ML179159">
    <property type="protein sequence ID" value="THU97247.1"/>
    <property type="molecule type" value="Genomic_DNA"/>
</dbReference>
<feature type="disulfide bond" evidence="17">
    <location>
        <begin position="248"/>
        <end position="267"/>
    </location>
</feature>
<feature type="disulfide bond" evidence="17">
    <location>
        <begin position="65"/>
        <end position="400"/>
    </location>
</feature>
<evidence type="ECO:0000256" key="2">
    <source>
        <dbReference type="ARBA" id="ARBA00011245"/>
    </source>
</evidence>
<dbReference type="CDD" id="cd07061">
    <property type="entry name" value="HP_HAP_like"/>
    <property type="match status" value="1"/>
</dbReference>
<evidence type="ECO:0000256" key="17">
    <source>
        <dbReference type="PIRSR" id="PIRSR000894-2"/>
    </source>
</evidence>
<evidence type="ECO:0000256" key="6">
    <source>
        <dbReference type="ARBA" id="ARBA00023180"/>
    </source>
</evidence>
<evidence type="ECO:0000256" key="12">
    <source>
        <dbReference type="ARBA" id="ARBA00043748"/>
    </source>
</evidence>
<dbReference type="AlphaFoldDB" id="A0A4S8M4W5"/>
<keyword evidence="6" id="KW-0325">Glycoprotein</keyword>
<comment type="catalytic activity">
    <reaction evidence="12">
        <text>1D-myo-inositol 1,2,4,5,6-pentakisphosphate + H2O = 1D-myo-inositol 1,2,5,6-tetrakisphosphate + phosphate</text>
        <dbReference type="Rhea" id="RHEA:77115"/>
        <dbReference type="ChEBI" id="CHEBI:15377"/>
        <dbReference type="ChEBI" id="CHEBI:43474"/>
        <dbReference type="ChEBI" id="CHEBI:57798"/>
        <dbReference type="ChEBI" id="CHEBI:195535"/>
    </reaction>
    <physiologicalReaction direction="left-to-right" evidence="12">
        <dbReference type="Rhea" id="RHEA:77116"/>
    </physiologicalReaction>
</comment>
<evidence type="ECO:0000256" key="3">
    <source>
        <dbReference type="ARBA" id="ARBA00022525"/>
    </source>
</evidence>
<evidence type="ECO:0000256" key="7">
    <source>
        <dbReference type="ARBA" id="ARBA00041857"/>
    </source>
</evidence>
<dbReference type="InterPro" id="IPR000560">
    <property type="entry name" value="His_Pase_clade-2"/>
</dbReference>
<keyword evidence="3" id="KW-0964">Secreted</keyword>
<evidence type="ECO:0000256" key="4">
    <source>
        <dbReference type="ARBA" id="ARBA00022801"/>
    </source>
</evidence>
<dbReference type="PANTHER" id="PTHR20963">
    <property type="entry name" value="MULTIPLE INOSITOL POLYPHOSPHATE PHOSPHATASE-RELATED"/>
    <property type="match status" value="1"/>
</dbReference>
<evidence type="ECO:0000256" key="15">
    <source>
        <dbReference type="ARBA" id="ARBA00044262"/>
    </source>
</evidence>
<comment type="catalytic activity">
    <reaction evidence="9">
        <text>1D-myo-inositol 1,2,5,6-tetrakisphosphate + H2O = 1D-myo-inositol 1,2,6-trisphosphate + phosphate</text>
        <dbReference type="Rhea" id="RHEA:77119"/>
        <dbReference type="ChEBI" id="CHEBI:15377"/>
        <dbReference type="ChEBI" id="CHEBI:43474"/>
        <dbReference type="ChEBI" id="CHEBI:195535"/>
        <dbReference type="ChEBI" id="CHEBI:195537"/>
    </reaction>
    <physiologicalReaction direction="left-to-right" evidence="9">
        <dbReference type="Rhea" id="RHEA:77120"/>
    </physiologicalReaction>
</comment>
<name>A0A4S8M4W5_DENBC</name>
<dbReference type="PANTHER" id="PTHR20963:SF24">
    <property type="entry name" value="3-PHYTASE B"/>
    <property type="match status" value="1"/>
</dbReference>
<comment type="subcellular location">
    <subcellularLocation>
        <location evidence="1">Secreted</location>
    </subcellularLocation>
</comment>
<keyword evidence="4" id="KW-0378">Hydrolase</keyword>
<dbReference type="GO" id="GO:0016158">
    <property type="term" value="F:inositol hexakisphosphate 3-phosphatase activity"/>
    <property type="evidence" value="ECO:0007669"/>
    <property type="project" value="UniProtKB-EC"/>
</dbReference>
<reference evidence="19 20" key="1">
    <citation type="journal article" date="2019" name="Nat. Ecol. Evol.">
        <title>Megaphylogeny resolves global patterns of mushroom evolution.</title>
        <authorList>
            <person name="Varga T."/>
            <person name="Krizsan K."/>
            <person name="Foldi C."/>
            <person name="Dima B."/>
            <person name="Sanchez-Garcia M."/>
            <person name="Sanchez-Ramirez S."/>
            <person name="Szollosi G.J."/>
            <person name="Szarkandi J.G."/>
            <person name="Papp V."/>
            <person name="Albert L."/>
            <person name="Andreopoulos W."/>
            <person name="Angelini C."/>
            <person name="Antonin V."/>
            <person name="Barry K.W."/>
            <person name="Bougher N.L."/>
            <person name="Buchanan P."/>
            <person name="Buyck B."/>
            <person name="Bense V."/>
            <person name="Catcheside P."/>
            <person name="Chovatia M."/>
            <person name="Cooper J."/>
            <person name="Damon W."/>
            <person name="Desjardin D."/>
            <person name="Finy P."/>
            <person name="Geml J."/>
            <person name="Haridas S."/>
            <person name="Hughes K."/>
            <person name="Justo A."/>
            <person name="Karasinski D."/>
            <person name="Kautmanova I."/>
            <person name="Kiss B."/>
            <person name="Kocsube S."/>
            <person name="Kotiranta H."/>
            <person name="LaButti K.M."/>
            <person name="Lechner B.E."/>
            <person name="Liimatainen K."/>
            <person name="Lipzen A."/>
            <person name="Lukacs Z."/>
            <person name="Mihaltcheva S."/>
            <person name="Morgado L.N."/>
            <person name="Niskanen T."/>
            <person name="Noordeloos M.E."/>
            <person name="Ohm R.A."/>
            <person name="Ortiz-Santana B."/>
            <person name="Ovrebo C."/>
            <person name="Racz N."/>
            <person name="Riley R."/>
            <person name="Savchenko A."/>
            <person name="Shiryaev A."/>
            <person name="Soop K."/>
            <person name="Spirin V."/>
            <person name="Szebenyi C."/>
            <person name="Tomsovsky M."/>
            <person name="Tulloss R.E."/>
            <person name="Uehling J."/>
            <person name="Grigoriev I.V."/>
            <person name="Vagvolgyi C."/>
            <person name="Papp T."/>
            <person name="Martin F.M."/>
            <person name="Miettinen O."/>
            <person name="Hibbett D.S."/>
            <person name="Nagy L.G."/>
        </authorList>
    </citation>
    <scope>NUCLEOTIDE SEQUENCE [LARGE SCALE GENOMIC DNA]</scope>
    <source>
        <strain evidence="19 20">CBS 962.96</strain>
    </source>
</reference>
<sequence>MFLWTSVAVYLWATSAAGAGIGIRETRTDSELGNEGQERFKLEHSWAQYSPFFPVEDYASPPEGCTVDQVNIIQRHGARFPTSGASTDIISAVNKLKAVQNSVVNPKMQFIQNYTYDLGTDDLVEFGAVQSSEAGSKAFERYEHLVSEDNLPFVRSDNSERVVLSAINWTQGFSIASHFEFKPVLSVIISSDTNDTLDDNMCPAAGSSDAETEAWLLAFGPSVQRKLNNGAPGANLTLPETYAIGTLCAFDSVAHSSHPRLTLSPWCGLFNQTDFEALEYAGDLDKFYGTGYGQPLGPVQGVGYVNELLARLTDQPVRDHTQTNSTLDSNPDTFPLGRGIYADFSHDNQMIAIFSAMGLFPQSSPLPPVPPANRPDPTRTWIVSQIVPFSARMVAERLSCSSSYASKQAVRILVNDKVMPLEFCGASEDGVCELDKFVESQVYARNDGEGDFEKCFDV</sequence>
<feature type="chain" id="PRO_5020659395" description="Phytase A" evidence="18">
    <location>
        <begin position="19"/>
        <end position="458"/>
    </location>
</feature>
<keyword evidence="18" id="KW-0732">Signal</keyword>
<evidence type="ECO:0000256" key="18">
    <source>
        <dbReference type="SAM" id="SignalP"/>
    </source>
</evidence>